<evidence type="ECO:0000313" key="3">
    <source>
        <dbReference type="EMBL" id="RCR65782.1"/>
    </source>
</evidence>
<protein>
    <recommendedName>
        <fullName evidence="2">ZU5 domain-containing protein</fullName>
    </recommendedName>
</protein>
<dbReference type="InterPro" id="IPR000906">
    <property type="entry name" value="ZU5_dom"/>
</dbReference>
<evidence type="ECO:0000259" key="2">
    <source>
        <dbReference type="PROSITE" id="PS51145"/>
    </source>
</evidence>
<sequence length="421" mass="45208">MINPGVPDYTADPPQQRPGKVYPVGSPLGTATTVTIGPAGGQLTSSDERLTITVPAGAVETSQAFGIQPIGSTGPQALGSGFRLSPHGKTFKKPVTISVRYDPTSLSGTVAEALALAYQNDKGVWMLAAKGKVDTVAHTVHVETTHFSDWAMLQRAKLLPEVGFVKPGGNLGLEVIVLDDRAFIPLDTDTEVPAPYQSPTQLVDVSTWNLAGSGTLTPAIWKASYQAPSAVPARNPVAVSIKLKGPTTIDGKLFKALWLVSNIYIGEEGITFRINGGKWIHTLANAHMLSNQGLRLLEMTGGVTAEGNNWGVNIHTNQPPLETEESLVTTLAGMTMPWSVDASGPLFHLSDDNGKVYYKHFYAVPPVFYPSPGALTFYQFGKTGDYIVGKFEMQKAGMYNDTKGYLGTARIEGFFRVKRSR</sequence>
<feature type="region of interest" description="Disordered" evidence="1">
    <location>
        <begin position="1"/>
        <end position="21"/>
    </location>
</feature>
<accession>A0A368JE16</accession>
<comment type="caution">
    <text evidence="3">The sequence shown here is derived from an EMBL/GenBank/DDBJ whole genome shotgun (WGS) entry which is preliminary data.</text>
</comment>
<organism evidence="3 4">
    <name type="scientific">Larkinella punicea</name>
    <dbReference type="NCBI Taxonomy" id="2315727"/>
    <lineage>
        <taxon>Bacteria</taxon>
        <taxon>Pseudomonadati</taxon>
        <taxon>Bacteroidota</taxon>
        <taxon>Cytophagia</taxon>
        <taxon>Cytophagales</taxon>
        <taxon>Spirosomataceae</taxon>
        <taxon>Larkinella</taxon>
    </lineage>
</organism>
<dbReference type="Gene3D" id="2.60.220.30">
    <property type="match status" value="1"/>
</dbReference>
<dbReference type="EMBL" id="QOWE01000035">
    <property type="protein sequence ID" value="RCR65782.1"/>
    <property type="molecule type" value="Genomic_DNA"/>
</dbReference>
<feature type="domain" description="ZU5" evidence="2">
    <location>
        <begin position="30"/>
        <end position="156"/>
    </location>
</feature>
<dbReference type="Proteomes" id="UP000253383">
    <property type="component" value="Unassembled WGS sequence"/>
</dbReference>
<keyword evidence="4" id="KW-1185">Reference proteome</keyword>
<dbReference type="PROSITE" id="PS51145">
    <property type="entry name" value="ZU5"/>
    <property type="match status" value="1"/>
</dbReference>
<evidence type="ECO:0000256" key="1">
    <source>
        <dbReference type="SAM" id="MobiDB-lite"/>
    </source>
</evidence>
<dbReference type="AlphaFoldDB" id="A0A368JE16"/>
<name>A0A368JE16_9BACT</name>
<proteinExistence type="predicted"/>
<reference evidence="3 4" key="1">
    <citation type="submission" date="2018-07" db="EMBL/GenBank/DDBJ databases">
        <title>Genome analysis of Larkinella rosea.</title>
        <authorList>
            <person name="Zhou Z."/>
            <person name="Wang G."/>
        </authorList>
    </citation>
    <scope>NUCLEOTIDE SEQUENCE [LARGE SCALE GENOMIC DNA]</scope>
    <source>
        <strain evidence="4">zzj9</strain>
    </source>
</reference>
<gene>
    <name evidence="3" type="ORF">DUE52_30000</name>
</gene>
<evidence type="ECO:0000313" key="4">
    <source>
        <dbReference type="Proteomes" id="UP000253383"/>
    </source>
</evidence>